<comment type="caution">
    <text evidence="1">The sequence shown here is derived from an EMBL/GenBank/DDBJ whole genome shotgun (WGS) entry which is preliminary data.</text>
</comment>
<reference evidence="1 2" key="1">
    <citation type="submission" date="2019-07" db="EMBL/GenBank/DDBJ databases">
        <title>Novel species isolated from glacier.</title>
        <authorList>
            <person name="Liu Q."/>
            <person name="Xin Y.-H."/>
        </authorList>
    </citation>
    <scope>NUCLEOTIDE SEQUENCE [LARGE SCALE GENOMIC DNA]</scope>
    <source>
        <strain evidence="1 2">LB1R16</strain>
    </source>
</reference>
<protein>
    <submittedName>
        <fullName evidence="1">Uncharacterized protein</fullName>
    </submittedName>
</protein>
<sequence length="413" mass="44492">MPRFLPALTIQITSDTRSDIRGPGAARRPAVGHGRRIGRTLPAVMIAAATLVAAPGSADPISAARNAQLTVPRELMAPTRADLARPLVLKTTKATVKAGILDCEQTLFRGRVLGEQCMTRNMPLIEQTDPRIDAALAPWAGVGCYDTSLLTIMLTQLNNRNAGIKPVGRTSMLMSIPAEGGAPKEVRQLNYYYKLVRASQLQDKLVAEGKLSQRTAYGLGPAELIADTGAGQVMEGLAGPNCNPYLPNSCATATNIFTGASFFQWADTVTDQTTFGNADIEKRLRNGQSLVLAFIRYKPVVTVQGGVKTVSFKLEGYHKVVPSGFGAGAYRLILNDVGYTGVKRQECGFGEGCVRFRVNMRRDLAAKLKELGIVADKYVWPAGVAQIIVDYEDDKSGNLNFLQHVDGLKLSPA</sequence>
<dbReference type="EMBL" id="VJWA01000002">
    <property type="protein sequence ID" value="TRW14950.1"/>
    <property type="molecule type" value="Genomic_DNA"/>
</dbReference>
<accession>A0A552U9R6</accession>
<dbReference type="AlphaFoldDB" id="A0A552U9R6"/>
<proteinExistence type="predicted"/>
<evidence type="ECO:0000313" key="1">
    <source>
        <dbReference type="EMBL" id="TRW14950.1"/>
    </source>
</evidence>
<name>A0A552U9R6_9SPHN</name>
<evidence type="ECO:0000313" key="2">
    <source>
        <dbReference type="Proteomes" id="UP000317894"/>
    </source>
</evidence>
<dbReference type="Proteomes" id="UP000317894">
    <property type="component" value="Unassembled WGS sequence"/>
</dbReference>
<dbReference type="RefSeq" id="WP_144335120.1">
    <property type="nucleotide sequence ID" value="NZ_VJWA01000002.1"/>
</dbReference>
<organism evidence="1 2">
    <name type="scientific">Glacieibacterium frigidum</name>
    <dbReference type="NCBI Taxonomy" id="2593303"/>
    <lineage>
        <taxon>Bacteria</taxon>
        <taxon>Pseudomonadati</taxon>
        <taxon>Pseudomonadota</taxon>
        <taxon>Alphaproteobacteria</taxon>
        <taxon>Sphingomonadales</taxon>
        <taxon>Sphingosinicellaceae</taxon>
        <taxon>Glacieibacterium</taxon>
    </lineage>
</organism>
<gene>
    <name evidence="1" type="ORF">FMM06_14920</name>
</gene>
<keyword evidence="2" id="KW-1185">Reference proteome</keyword>